<evidence type="ECO:0000256" key="1">
    <source>
        <dbReference type="ARBA" id="ARBA00001933"/>
    </source>
</evidence>
<dbReference type="PROSITE" id="PS00770">
    <property type="entry name" value="AA_TRANSFER_CLASS_4"/>
    <property type="match status" value="1"/>
</dbReference>
<reference evidence="16 17" key="1">
    <citation type="submission" date="2018-07" db="EMBL/GenBank/DDBJ databases">
        <title>Genome sequence of Roseomonas fauriae ATCC 49958.</title>
        <authorList>
            <person name="Sant'Anna F.H."/>
            <person name="Baldani J.I."/>
            <person name="Zilli J.E."/>
            <person name="Reis V.M."/>
            <person name="Hartmann A."/>
            <person name="Cruz L."/>
            <person name="de Souza E.M."/>
            <person name="de Oliveira Pedrosa F."/>
            <person name="Passaglia L.M.P."/>
        </authorList>
    </citation>
    <scope>NUCLEOTIDE SEQUENCE [LARGE SCALE GENOMIC DNA]</scope>
    <source>
        <strain evidence="16 17">ATCC 49958</strain>
    </source>
</reference>
<comment type="function">
    <text evidence="2">Acts on leucine, isoleucine and valine.</text>
</comment>
<evidence type="ECO:0000256" key="9">
    <source>
        <dbReference type="ARBA" id="ARBA00022898"/>
    </source>
</evidence>
<evidence type="ECO:0000256" key="6">
    <source>
        <dbReference type="ARBA" id="ARBA00009320"/>
    </source>
</evidence>
<keyword evidence="16" id="KW-0808">Transferase</keyword>
<name>A0A6L3B4X8_AZOBR</name>
<comment type="catalytic activity">
    <reaction evidence="11">
        <text>L-valine + 2-oxoglutarate = 3-methyl-2-oxobutanoate + L-glutamate</text>
        <dbReference type="Rhea" id="RHEA:24813"/>
        <dbReference type="ChEBI" id="CHEBI:11851"/>
        <dbReference type="ChEBI" id="CHEBI:16810"/>
        <dbReference type="ChEBI" id="CHEBI:29985"/>
        <dbReference type="ChEBI" id="CHEBI:57762"/>
        <dbReference type="EC" id="2.6.1.42"/>
    </reaction>
</comment>
<evidence type="ECO:0000256" key="4">
    <source>
        <dbReference type="ARBA" id="ARBA00004931"/>
    </source>
</evidence>
<dbReference type="GO" id="GO:0004084">
    <property type="term" value="F:branched-chain-amino-acid transaminase activity"/>
    <property type="evidence" value="ECO:0007669"/>
    <property type="project" value="UniProtKB-EC"/>
</dbReference>
<dbReference type="InterPro" id="IPR050571">
    <property type="entry name" value="Class-IV_PLP-Dep_Aminotrnsfr"/>
</dbReference>
<dbReference type="Gene3D" id="3.30.470.10">
    <property type="match status" value="1"/>
</dbReference>
<keyword evidence="10" id="KW-0100">Branched-chain amino acid biosynthesis</keyword>
<dbReference type="Proteomes" id="UP000476837">
    <property type="component" value="Unassembled WGS sequence"/>
</dbReference>
<comment type="cofactor">
    <cofactor evidence="1 15">
        <name>pyridoxal 5'-phosphate</name>
        <dbReference type="ChEBI" id="CHEBI:597326"/>
    </cofactor>
</comment>
<evidence type="ECO:0000256" key="10">
    <source>
        <dbReference type="ARBA" id="ARBA00023304"/>
    </source>
</evidence>
<keyword evidence="16" id="KW-0032">Aminotransferase</keyword>
<dbReference type="PANTHER" id="PTHR42743:SF11">
    <property type="entry name" value="AMINODEOXYCHORISMATE LYASE"/>
    <property type="match status" value="1"/>
</dbReference>
<keyword evidence="9 15" id="KW-0663">Pyridoxal phosphate</keyword>
<evidence type="ECO:0000256" key="11">
    <source>
        <dbReference type="ARBA" id="ARBA00048212"/>
    </source>
</evidence>
<dbReference type="PANTHER" id="PTHR42743">
    <property type="entry name" value="AMINO-ACID AMINOTRANSFERASE"/>
    <property type="match status" value="1"/>
</dbReference>
<dbReference type="GO" id="GO:0009082">
    <property type="term" value="P:branched-chain amino acid biosynthetic process"/>
    <property type="evidence" value="ECO:0007669"/>
    <property type="project" value="UniProtKB-KW"/>
</dbReference>
<dbReference type="InterPro" id="IPR036038">
    <property type="entry name" value="Aminotransferase-like"/>
</dbReference>
<evidence type="ECO:0000256" key="12">
    <source>
        <dbReference type="ARBA" id="ARBA00048798"/>
    </source>
</evidence>
<evidence type="ECO:0000256" key="13">
    <source>
        <dbReference type="ARBA" id="ARBA00049229"/>
    </source>
</evidence>
<comment type="similarity">
    <text evidence="6 14">Belongs to the class-IV pyridoxal-phosphate-dependent aminotransferase family.</text>
</comment>
<dbReference type="AlphaFoldDB" id="A0A6L3B4X8"/>
<dbReference type="InterPro" id="IPR043131">
    <property type="entry name" value="BCAT-like_N"/>
</dbReference>
<dbReference type="GO" id="GO:0005829">
    <property type="term" value="C:cytosol"/>
    <property type="evidence" value="ECO:0007669"/>
    <property type="project" value="TreeGrafter"/>
</dbReference>
<accession>A0A6L3B4X8</accession>
<evidence type="ECO:0000256" key="15">
    <source>
        <dbReference type="RuleBase" id="RU004516"/>
    </source>
</evidence>
<dbReference type="FunFam" id="3.20.10.10:FF:000002">
    <property type="entry name" value="D-alanine aminotransferase"/>
    <property type="match status" value="1"/>
</dbReference>
<evidence type="ECO:0000256" key="3">
    <source>
        <dbReference type="ARBA" id="ARBA00004824"/>
    </source>
</evidence>
<dbReference type="Gene3D" id="3.20.10.10">
    <property type="entry name" value="D-amino Acid Aminotransferase, subunit A, domain 2"/>
    <property type="match status" value="1"/>
</dbReference>
<dbReference type="InterPro" id="IPR043132">
    <property type="entry name" value="BCAT-like_C"/>
</dbReference>
<dbReference type="SUPFAM" id="SSF56752">
    <property type="entry name" value="D-aminoacid aminotransferase-like PLP-dependent enzymes"/>
    <property type="match status" value="1"/>
</dbReference>
<comment type="pathway">
    <text evidence="3">Amino-acid biosynthesis; L-isoleucine biosynthesis; L-isoleucine from 2-oxobutanoate: step 4/4.</text>
</comment>
<comment type="catalytic activity">
    <reaction evidence="13">
        <text>L-leucine + 2-oxoglutarate = 4-methyl-2-oxopentanoate + L-glutamate</text>
        <dbReference type="Rhea" id="RHEA:18321"/>
        <dbReference type="ChEBI" id="CHEBI:16810"/>
        <dbReference type="ChEBI" id="CHEBI:17865"/>
        <dbReference type="ChEBI" id="CHEBI:29985"/>
        <dbReference type="ChEBI" id="CHEBI:57427"/>
        <dbReference type="EC" id="2.6.1.42"/>
    </reaction>
</comment>
<protein>
    <recommendedName>
        <fullName evidence="8">Probable branched-chain-amino-acid aminotransferase</fullName>
        <ecNumber evidence="7">2.6.1.42</ecNumber>
    </recommendedName>
</protein>
<evidence type="ECO:0000256" key="14">
    <source>
        <dbReference type="RuleBase" id="RU004106"/>
    </source>
</evidence>
<evidence type="ECO:0000313" key="17">
    <source>
        <dbReference type="Proteomes" id="UP000476837"/>
    </source>
</evidence>
<evidence type="ECO:0000256" key="8">
    <source>
        <dbReference type="ARBA" id="ARBA00014472"/>
    </source>
</evidence>
<sequence length="270" mass="27663">MNVVWLNGRLLPAEAARIDPADRGFTLGDGLFETIRVAGGAARHLDRHLARLTGSAALLGLPLPQDAAALADASAELIAAQGRSDGVLRITLTRGTGARGVLPPADAVPTLLMTLAPAPPPAGPVEAVIARITRRNEHSPLSRVKSLNYLDSILARQEAAARGAGEALLLNGAGRLAESSVANLFIVRDGRLLTPPVAEGALPGIRRALILERGDAGEAPVSVADLLGAGEAFLTNSLGLRPLLRVDGQAIGAGTVGAVTAALLKDMEAE</sequence>
<dbReference type="InterPro" id="IPR001544">
    <property type="entry name" value="Aminotrans_IV"/>
</dbReference>
<evidence type="ECO:0000256" key="2">
    <source>
        <dbReference type="ARBA" id="ARBA00003109"/>
    </source>
</evidence>
<dbReference type="GO" id="GO:0008652">
    <property type="term" value="P:amino acid biosynthetic process"/>
    <property type="evidence" value="ECO:0007669"/>
    <property type="project" value="UniProtKB-ARBA"/>
</dbReference>
<keyword evidence="10" id="KW-0028">Amino-acid biosynthesis</keyword>
<evidence type="ECO:0000256" key="7">
    <source>
        <dbReference type="ARBA" id="ARBA00013053"/>
    </source>
</evidence>
<dbReference type="EMBL" id="QOKV01000002">
    <property type="protein sequence ID" value="KAA0687762.1"/>
    <property type="molecule type" value="Genomic_DNA"/>
</dbReference>
<comment type="caution">
    <text evidence="16">The sequence shown here is derived from an EMBL/GenBank/DDBJ whole genome shotgun (WGS) entry which is preliminary data.</text>
</comment>
<proteinExistence type="inferred from homology"/>
<gene>
    <name evidence="16" type="ORF">DS837_06055</name>
</gene>
<dbReference type="RefSeq" id="WP_149163902.1">
    <property type="nucleotide sequence ID" value="NZ_QOKV01000002.1"/>
</dbReference>
<organism evidence="16 17">
    <name type="scientific">Azospirillum brasilense</name>
    <dbReference type="NCBI Taxonomy" id="192"/>
    <lineage>
        <taxon>Bacteria</taxon>
        <taxon>Pseudomonadati</taxon>
        <taxon>Pseudomonadota</taxon>
        <taxon>Alphaproteobacteria</taxon>
        <taxon>Rhodospirillales</taxon>
        <taxon>Azospirillaceae</taxon>
        <taxon>Azospirillum</taxon>
    </lineage>
</organism>
<comment type="pathway">
    <text evidence="5">Amino-acid biosynthesis; L-leucine biosynthesis; L-leucine from 3-methyl-2-oxobutanoate: step 4/4.</text>
</comment>
<comment type="catalytic activity">
    <reaction evidence="12">
        <text>L-isoleucine + 2-oxoglutarate = (S)-3-methyl-2-oxopentanoate + L-glutamate</text>
        <dbReference type="Rhea" id="RHEA:24801"/>
        <dbReference type="ChEBI" id="CHEBI:16810"/>
        <dbReference type="ChEBI" id="CHEBI:29985"/>
        <dbReference type="ChEBI" id="CHEBI:35146"/>
        <dbReference type="ChEBI" id="CHEBI:58045"/>
        <dbReference type="EC" id="2.6.1.42"/>
    </reaction>
</comment>
<evidence type="ECO:0000256" key="5">
    <source>
        <dbReference type="ARBA" id="ARBA00005072"/>
    </source>
</evidence>
<dbReference type="Pfam" id="PF01063">
    <property type="entry name" value="Aminotran_4"/>
    <property type="match status" value="1"/>
</dbReference>
<dbReference type="EC" id="2.6.1.42" evidence="7"/>
<comment type="pathway">
    <text evidence="4">Amino-acid biosynthesis; L-valine biosynthesis; L-valine from pyruvate: step 4/4.</text>
</comment>
<evidence type="ECO:0000313" key="16">
    <source>
        <dbReference type="EMBL" id="KAA0687762.1"/>
    </source>
</evidence>
<dbReference type="InterPro" id="IPR018300">
    <property type="entry name" value="Aminotrans_IV_CS"/>
</dbReference>